<evidence type="ECO:0000313" key="3">
    <source>
        <dbReference type="EMBL" id="MPM78957.1"/>
    </source>
</evidence>
<sequence>MNNLKILAILCFSLAYPSLLSAQDTVNISDTIPTGQKQPNKITGAISIAVSSAMIVYGALSFNSGAIRQLDYSTKNELLEDNSMWHNSWDNYLQFSPAVAAFGMKLCGVNSTHKMPDMLILYGLSNILEAGIVSSVKYATSRERPDGSNHYSFPSGHTATAFVAAEFLHQEYKNQSVWISIGGYGMATLIGASRVYNNKHWVSDVVAGAGIGILSTKIVYWTYPYLQKVFCKKEKQLTSFIVPTYDEGGLGLSFISVF</sequence>
<accession>A0A645CPW9</accession>
<dbReference type="AlphaFoldDB" id="A0A645CPW9"/>
<keyword evidence="1" id="KW-0812">Transmembrane</keyword>
<dbReference type="PANTHER" id="PTHR14969">
    <property type="entry name" value="SPHINGOSINE-1-PHOSPHATE PHOSPHOHYDROLASE"/>
    <property type="match status" value="1"/>
</dbReference>
<evidence type="ECO:0000256" key="1">
    <source>
        <dbReference type="SAM" id="Phobius"/>
    </source>
</evidence>
<dbReference type="Pfam" id="PF01569">
    <property type="entry name" value="PAP2"/>
    <property type="match status" value="1"/>
</dbReference>
<comment type="caution">
    <text evidence="3">The sequence shown here is derived from an EMBL/GenBank/DDBJ whole genome shotgun (WGS) entry which is preliminary data.</text>
</comment>
<feature type="transmembrane region" description="Helical" evidence="1">
    <location>
        <begin position="177"/>
        <end position="196"/>
    </location>
</feature>
<dbReference type="CDD" id="cd03394">
    <property type="entry name" value="PAP2_like_5"/>
    <property type="match status" value="1"/>
</dbReference>
<dbReference type="SUPFAM" id="SSF48317">
    <property type="entry name" value="Acid phosphatase/Vanadium-dependent haloperoxidase"/>
    <property type="match status" value="1"/>
</dbReference>
<evidence type="ECO:0000259" key="2">
    <source>
        <dbReference type="SMART" id="SM00014"/>
    </source>
</evidence>
<proteinExistence type="predicted"/>
<dbReference type="PANTHER" id="PTHR14969:SF13">
    <property type="entry name" value="AT30094P"/>
    <property type="match status" value="1"/>
</dbReference>
<feature type="transmembrane region" description="Helical" evidence="1">
    <location>
        <begin position="42"/>
        <end position="60"/>
    </location>
</feature>
<dbReference type="SMART" id="SM00014">
    <property type="entry name" value="acidPPc"/>
    <property type="match status" value="1"/>
</dbReference>
<feature type="transmembrane region" description="Helical" evidence="1">
    <location>
        <begin position="202"/>
        <end position="223"/>
    </location>
</feature>
<keyword evidence="1" id="KW-0472">Membrane</keyword>
<name>A0A645CPW9_9ZZZZ</name>
<protein>
    <recommendedName>
        <fullName evidence="2">Phosphatidic acid phosphatase type 2/haloperoxidase domain-containing protein</fullName>
    </recommendedName>
</protein>
<organism evidence="3">
    <name type="scientific">bioreactor metagenome</name>
    <dbReference type="NCBI Taxonomy" id="1076179"/>
    <lineage>
        <taxon>unclassified sequences</taxon>
        <taxon>metagenomes</taxon>
        <taxon>ecological metagenomes</taxon>
    </lineage>
</organism>
<feature type="domain" description="Phosphatidic acid phosphatase type 2/haloperoxidase" evidence="2">
    <location>
        <begin position="119"/>
        <end position="220"/>
    </location>
</feature>
<dbReference type="InterPro" id="IPR000326">
    <property type="entry name" value="PAP2/HPO"/>
</dbReference>
<dbReference type="Gene3D" id="1.20.144.10">
    <property type="entry name" value="Phosphatidic acid phosphatase type 2/haloperoxidase"/>
    <property type="match status" value="1"/>
</dbReference>
<keyword evidence="1" id="KW-1133">Transmembrane helix</keyword>
<dbReference type="InterPro" id="IPR036938">
    <property type="entry name" value="PAP2/HPO_sf"/>
</dbReference>
<reference evidence="3" key="1">
    <citation type="submission" date="2019-08" db="EMBL/GenBank/DDBJ databases">
        <authorList>
            <person name="Kucharzyk K."/>
            <person name="Murdoch R.W."/>
            <person name="Higgins S."/>
            <person name="Loffler F."/>
        </authorList>
    </citation>
    <scope>NUCLEOTIDE SEQUENCE</scope>
</reference>
<dbReference type="EMBL" id="VSSQ01029012">
    <property type="protein sequence ID" value="MPM78957.1"/>
    <property type="molecule type" value="Genomic_DNA"/>
</dbReference>
<gene>
    <name evidence="3" type="ORF">SDC9_125972</name>
</gene>